<dbReference type="Proteomes" id="UP000238479">
    <property type="component" value="Chromosome 1"/>
</dbReference>
<evidence type="ECO:0000313" key="2">
    <source>
        <dbReference type="Proteomes" id="UP000238479"/>
    </source>
</evidence>
<dbReference type="AlphaFoldDB" id="A0A2P6SH83"/>
<gene>
    <name evidence="1" type="ORF">RchiOBHm_Chr1g0354281</name>
</gene>
<dbReference type="EMBL" id="PDCK01000039">
    <property type="protein sequence ID" value="PRQ57986.1"/>
    <property type="molecule type" value="Genomic_DNA"/>
</dbReference>
<organism evidence="1 2">
    <name type="scientific">Rosa chinensis</name>
    <name type="common">China rose</name>
    <dbReference type="NCBI Taxonomy" id="74649"/>
    <lineage>
        <taxon>Eukaryota</taxon>
        <taxon>Viridiplantae</taxon>
        <taxon>Streptophyta</taxon>
        <taxon>Embryophyta</taxon>
        <taxon>Tracheophyta</taxon>
        <taxon>Spermatophyta</taxon>
        <taxon>Magnoliopsida</taxon>
        <taxon>eudicotyledons</taxon>
        <taxon>Gunneridae</taxon>
        <taxon>Pentapetalae</taxon>
        <taxon>rosids</taxon>
        <taxon>fabids</taxon>
        <taxon>Rosales</taxon>
        <taxon>Rosaceae</taxon>
        <taxon>Rosoideae</taxon>
        <taxon>Rosoideae incertae sedis</taxon>
        <taxon>Rosa</taxon>
    </lineage>
</organism>
<comment type="caution">
    <text evidence="1">The sequence shown here is derived from an EMBL/GenBank/DDBJ whole genome shotgun (WGS) entry which is preliminary data.</text>
</comment>
<reference evidence="1 2" key="1">
    <citation type="journal article" date="2018" name="Nat. Genet.">
        <title>The Rosa genome provides new insights in the design of modern roses.</title>
        <authorList>
            <person name="Bendahmane M."/>
        </authorList>
    </citation>
    <scope>NUCLEOTIDE SEQUENCE [LARGE SCALE GENOMIC DNA]</scope>
    <source>
        <strain evidence="2">cv. Old Blush</strain>
    </source>
</reference>
<name>A0A2P6SH83_ROSCH</name>
<protein>
    <submittedName>
        <fullName evidence="1">Uncharacterized protein</fullName>
    </submittedName>
</protein>
<dbReference type="Gramene" id="PRQ57986">
    <property type="protein sequence ID" value="PRQ57986"/>
    <property type="gene ID" value="RchiOBHm_Chr1g0354281"/>
</dbReference>
<proteinExistence type="predicted"/>
<sequence length="73" mass="8358">MVLKCERFSIDVGSGPENELLKRIKVSKSERLPIDIESVPEICVSKRRSSMMLPVWLLQTMPCQLQQSLPTQE</sequence>
<accession>A0A2P6SH83</accession>
<evidence type="ECO:0000313" key="1">
    <source>
        <dbReference type="EMBL" id="PRQ57986.1"/>
    </source>
</evidence>
<keyword evidence="2" id="KW-1185">Reference proteome</keyword>